<name>A0AAD2A7X2_9LAMI</name>
<accession>A0AAD2A7X2</accession>
<dbReference type="PANTHER" id="PTHR45880:SF1">
    <property type="entry name" value="RNA-BINDING MOTIF PROTEIN, X-LINKED 2"/>
    <property type="match status" value="1"/>
</dbReference>
<dbReference type="InterPro" id="IPR035979">
    <property type="entry name" value="RBD_domain_sf"/>
</dbReference>
<evidence type="ECO:0000256" key="1">
    <source>
        <dbReference type="ARBA" id="ARBA00022884"/>
    </source>
</evidence>
<dbReference type="InterPro" id="IPR012677">
    <property type="entry name" value="Nucleotide-bd_a/b_plait_sf"/>
</dbReference>
<evidence type="ECO:0000256" key="2">
    <source>
        <dbReference type="PROSITE-ProRule" id="PRU00176"/>
    </source>
</evidence>
<dbReference type="Proteomes" id="UP000834106">
    <property type="component" value="Chromosome 19"/>
</dbReference>
<dbReference type="EMBL" id="OU503054">
    <property type="protein sequence ID" value="CAI9783344.1"/>
    <property type="molecule type" value="Genomic_DNA"/>
</dbReference>
<dbReference type="Gene3D" id="3.30.70.330">
    <property type="match status" value="1"/>
</dbReference>
<dbReference type="GO" id="GO:0000398">
    <property type="term" value="P:mRNA splicing, via spliceosome"/>
    <property type="evidence" value="ECO:0007669"/>
    <property type="project" value="TreeGrafter"/>
</dbReference>
<dbReference type="GO" id="GO:0005686">
    <property type="term" value="C:U2 snRNP"/>
    <property type="evidence" value="ECO:0007669"/>
    <property type="project" value="TreeGrafter"/>
</dbReference>
<dbReference type="PANTHER" id="PTHR45880">
    <property type="entry name" value="RNA-BINDING MOTIF PROTEIN, X-LINKED 2"/>
    <property type="match status" value="1"/>
</dbReference>
<dbReference type="GO" id="GO:0071013">
    <property type="term" value="C:catalytic step 2 spliceosome"/>
    <property type="evidence" value="ECO:0007669"/>
    <property type="project" value="TreeGrafter"/>
</dbReference>
<dbReference type="PROSITE" id="PS50102">
    <property type="entry name" value="RRM"/>
    <property type="match status" value="1"/>
</dbReference>
<evidence type="ECO:0000313" key="5">
    <source>
        <dbReference type="Proteomes" id="UP000834106"/>
    </source>
</evidence>
<sequence length="178" mass="19967">MNPLTLVKRIQNINKKEATLGISEEASWHVKYEDSAYVYVGGIPFDLIESVERMIHSDRRKSPTTLHCQAISLQSLLSLYGKVADVNLVRDKGTGKSKAFSFLAYEDQRSTNLAGNDSTASVCATASATPKERGKLQIFDDGIFGGIIDEKRRSTWRKQKKKHMGLQIKKRKQMGSFL</sequence>
<reference evidence="4" key="1">
    <citation type="submission" date="2023-05" db="EMBL/GenBank/DDBJ databases">
        <authorList>
            <person name="Huff M."/>
        </authorList>
    </citation>
    <scope>NUCLEOTIDE SEQUENCE</scope>
</reference>
<dbReference type="InterPro" id="IPR000504">
    <property type="entry name" value="RRM_dom"/>
</dbReference>
<dbReference type="AlphaFoldDB" id="A0AAD2A7X2"/>
<organism evidence="4 5">
    <name type="scientific">Fraxinus pennsylvanica</name>
    <dbReference type="NCBI Taxonomy" id="56036"/>
    <lineage>
        <taxon>Eukaryota</taxon>
        <taxon>Viridiplantae</taxon>
        <taxon>Streptophyta</taxon>
        <taxon>Embryophyta</taxon>
        <taxon>Tracheophyta</taxon>
        <taxon>Spermatophyta</taxon>
        <taxon>Magnoliopsida</taxon>
        <taxon>eudicotyledons</taxon>
        <taxon>Gunneridae</taxon>
        <taxon>Pentapetalae</taxon>
        <taxon>asterids</taxon>
        <taxon>lamiids</taxon>
        <taxon>Lamiales</taxon>
        <taxon>Oleaceae</taxon>
        <taxon>Oleeae</taxon>
        <taxon>Fraxinus</taxon>
    </lineage>
</organism>
<dbReference type="SUPFAM" id="SSF54928">
    <property type="entry name" value="RNA-binding domain, RBD"/>
    <property type="match status" value="1"/>
</dbReference>
<keyword evidence="1 2" id="KW-0694">RNA-binding</keyword>
<keyword evidence="5" id="KW-1185">Reference proteome</keyword>
<proteinExistence type="predicted"/>
<dbReference type="GO" id="GO:0071011">
    <property type="term" value="C:precatalytic spliceosome"/>
    <property type="evidence" value="ECO:0007669"/>
    <property type="project" value="TreeGrafter"/>
</dbReference>
<dbReference type="GO" id="GO:0003723">
    <property type="term" value="F:RNA binding"/>
    <property type="evidence" value="ECO:0007669"/>
    <property type="project" value="UniProtKB-UniRule"/>
</dbReference>
<feature type="domain" description="RRM" evidence="3">
    <location>
        <begin position="36"/>
        <end position="114"/>
    </location>
</feature>
<evidence type="ECO:0000259" key="3">
    <source>
        <dbReference type="PROSITE" id="PS50102"/>
    </source>
</evidence>
<gene>
    <name evidence="4" type="ORF">FPE_LOCUS30774</name>
</gene>
<dbReference type="InterPro" id="IPR051847">
    <property type="entry name" value="RNA_proc/Spliceosome_comp"/>
</dbReference>
<dbReference type="Pfam" id="PF00076">
    <property type="entry name" value="RRM_1"/>
    <property type="match status" value="1"/>
</dbReference>
<protein>
    <recommendedName>
        <fullName evidence="3">RRM domain-containing protein</fullName>
    </recommendedName>
</protein>
<evidence type="ECO:0000313" key="4">
    <source>
        <dbReference type="EMBL" id="CAI9783344.1"/>
    </source>
</evidence>